<feature type="region of interest" description="Disordered" evidence="1">
    <location>
        <begin position="1"/>
        <end position="26"/>
    </location>
</feature>
<keyword evidence="3" id="KW-1185">Reference proteome</keyword>
<dbReference type="Proteomes" id="UP000663792">
    <property type="component" value="Unassembled WGS sequence"/>
</dbReference>
<name>A0A939BYU9_9ACTN</name>
<organism evidence="2 3">
    <name type="scientific">Nakamurella leprariae</name>
    <dbReference type="NCBI Taxonomy" id="2803911"/>
    <lineage>
        <taxon>Bacteria</taxon>
        <taxon>Bacillati</taxon>
        <taxon>Actinomycetota</taxon>
        <taxon>Actinomycetes</taxon>
        <taxon>Nakamurellales</taxon>
        <taxon>Nakamurellaceae</taxon>
        <taxon>Nakamurella</taxon>
    </lineage>
</organism>
<comment type="caution">
    <text evidence="2">The sequence shown here is derived from an EMBL/GenBank/DDBJ whole genome shotgun (WGS) entry which is preliminary data.</text>
</comment>
<dbReference type="EMBL" id="JAERWK010000010">
    <property type="protein sequence ID" value="MBM9467470.1"/>
    <property type="molecule type" value="Genomic_DNA"/>
</dbReference>
<dbReference type="RefSeq" id="WP_205260400.1">
    <property type="nucleotide sequence ID" value="NZ_JAERWK010000010.1"/>
</dbReference>
<accession>A0A939BYU9</accession>
<evidence type="ECO:0000313" key="3">
    <source>
        <dbReference type="Proteomes" id="UP000663792"/>
    </source>
</evidence>
<sequence length="131" mass="14680">MRVGARSRRHRPDRDPSNPVRETPSQLAADELTFFDHSDQYLIRLDAITCASLLERWDGSDARGDRHDLAAQSRPAGVELLPRHPHDYVRAEPRIADDVNHAIAAARGFVEPLDGLTEVSIAKHVIFDHTS</sequence>
<dbReference type="AlphaFoldDB" id="A0A939BYU9"/>
<reference evidence="2" key="1">
    <citation type="submission" date="2021-01" db="EMBL/GenBank/DDBJ databases">
        <title>YIM 132084 draft genome.</title>
        <authorList>
            <person name="An D."/>
        </authorList>
    </citation>
    <scope>NUCLEOTIDE SEQUENCE</scope>
    <source>
        <strain evidence="2">YIM 132084</strain>
    </source>
</reference>
<feature type="compositionally biased region" description="Basic residues" evidence="1">
    <location>
        <begin position="1"/>
        <end position="11"/>
    </location>
</feature>
<evidence type="ECO:0000313" key="2">
    <source>
        <dbReference type="EMBL" id="MBM9467470.1"/>
    </source>
</evidence>
<gene>
    <name evidence="2" type="ORF">JL106_09300</name>
</gene>
<protein>
    <submittedName>
        <fullName evidence="2">Uncharacterized protein</fullName>
    </submittedName>
</protein>
<proteinExistence type="predicted"/>
<evidence type="ECO:0000256" key="1">
    <source>
        <dbReference type="SAM" id="MobiDB-lite"/>
    </source>
</evidence>